<dbReference type="Pfam" id="PF09949">
    <property type="entry name" value="APP1_cat"/>
    <property type="match status" value="1"/>
</dbReference>
<evidence type="ECO:0000259" key="1">
    <source>
        <dbReference type="Pfam" id="PF09949"/>
    </source>
</evidence>
<dbReference type="SUPFAM" id="SSF56784">
    <property type="entry name" value="HAD-like"/>
    <property type="match status" value="1"/>
</dbReference>
<accession>A0ABP9D0U2</accession>
<dbReference type="EMBL" id="BAABJX010000010">
    <property type="protein sequence ID" value="GAA4823949.1"/>
    <property type="molecule type" value="Genomic_DNA"/>
</dbReference>
<dbReference type="PANTHER" id="PTHR28208:SF3">
    <property type="entry name" value="PHOSPHATIDATE PHOSPHATASE APP1"/>
    <property type="match status" value="1"/>
</dbReference>
<dbReference type="PANTHER" id="PTHR28208">
    <property type="entry name" value="PHOSPHATIDATE PHOSPHATASE APP1"/>
    <property type="match status" value="1"/>
</dbReference>
<feature type="domain" description="Phosphatidate phosphatase APP1 catalytic" evidence="1">
    <location>
        <begin position="76"/>
        <end position="229"/>
    </location>
</feature>
<keyword evidence="3" id="KW-1185">Reference proteome</keyword>
<name>A0ABP9D0U2_9BACT</name>
<gene>
    <name evidence="2" type="ORF">GCM10023331_05540</name>
</gene>
<dbReference type="InterPro" id="IPR052935">
    <property type="entry name" value="Mg2+_PAP"/>
</dbReference>
<dbReference type="InterPro" id="IPR019236">
    <property type="entry name" value="APP1_cat"/>
</dbReference>
<reference evidence="3" key="1">
    <citation type="journal article" date="2019" name="Int. J. Syst. Evol. Microbiol.">
        <title>The Global Catalogue of Microorganisms (GCM) 10K type strain sequencing project: providing services to taxonomists for standard genome sequencing and annotation.</title>
        <authorList>
            <consortium name="The Broad Institute Genomics Platform"/>
            <consortium name="The Broad Institute Genome Sequencing Center for Infectious Disease"/>
            <person name="Wu L."/>
            <person name="Ma J."/>
        </authorList>
    </citation>
    <scope>NUCLEOTIDE SEQUENCE [LARGE SCALE GENOMIC DNA]</scope>
    <source>
        <strain evidence="3">JCM 18326</strain>
    </source>
</reference>
<organism evidence="2 3">
    <name type="scientific">Algivirga pacifica</name>
    <dbReference type="NCBI Taxonomy" id="1162670"/>
    <lineage>
        <taxon>Bacteria</taxon>
        <taxon>Pseudomonadati</taxon>
        <taxon>Bacteroidota</taxon>
        <taxon>Cytophagia</taxon>
        <taxon>Cytophagales</taxon>
        <taxon>Flammeovirgaceae</taxon>
        <taxon>Algivirga</taxon>
    </lineage>
</organism>
<dbReference type="InterPro" id="IPR036412">
    <property type="entry name" value="HAD-like_sf"/>
</dbReference>
<proteinExistence type="predicted"/>
<dbReference type="Proteomes" id="UP001500298">
    <property type="component" value="Unassembled WGS sequence"/>
</dbReference>
<evidence type="ECO:0000313" key="2">
    <source>
        <dbReference type="EMBL" id="GAA4823949.1"/>
    </source>
</evidence>
<sequence>MYRVYTAHKTGKQQLRIRCGENEWQVTTNNYGFFQLNGKQIKEGERITYYMNGGEQPVSIFSFEDEFYYADPKKLGVISDIDDTILHTNATNVVKKLRQTVGKTVHKRKNVIHMNDLYQQLQYLGAEFYYVSNSEMNLYYLIHHFLENKNFPLGPIYLKPLRRLNHLLYKRSKKVAKYLHKIEKIRKLLDLYPDKPYLFIGDSGQQDAYVYTHLAREYPEQVKGVYIRDIGKRIDFKEYERYRKQLEQLGIPFEVFDSARDIIGTLTKCASVWQQDLLDEGKGND</sequence>
<comment type="caution">
    <text evidence="2">The sequence shown here is derived from an EMBL/GenBank/DDBJ whole genome shotgun (WGS) entry which is preliminary data.</text>
</comment>
<evidence type="ECO:0000313" key="3">
    <source>
        <dbReference type="Proteomes" id="UP001500298"/>
    </source>
</evidence>
<protein>
    <recommendedName>
        <fullName evidence="1">Phosphatidate phosphatase APP1 catalytic domain-containing protein</fullName>
    </recommendedName>
</protein>